<dbReference type="Gene3D" id="4.10.240.10">
    <property type="entry name" value="Zn(2)-C6 fungal-type DNA-binding domain"/>
    <property type="match status" value="1"/>
</dbReference>
<feature type="domain" description="Zn(2)-C6 fungal-type" evidence="4">
    <location>
        <begin position="53"/>
        <end position="77"/>
    </location>
</feature>
<dbReference type="CDD" id="cd00067">
    <property type="entry name" value="GAL4"/>
    <property type="match status" value="1"/>
</dbReference>
<sequence>MRRDLPSESSSSDANSPLQVIQSSSSGSRSGLSSRGYELESAGSETKKRSHIRLKCNGDRPACTACQDRNMDCVYESDPSSTRLDNLKRKTAVLEEENQDLRTLVELLRSRPQSEVDNVINRLRLGDEVRSAMEHARPGHVLSRVISDGIDAQSRAALTARLQISEPQNVQAEAQAAVVPHLARQSTGSSQRDKRMDISSVLKGGEEDTPSQPHSRAHPPNQ</sequence>
<reference evidence="5" key="1">
    <citation type="submission" date="2021-07" db="EMBL/GenBank/DDBJ databases">
        <title>Elsinoe batatas strain:CRI-CJ2 Genome sequencing and assembly.</title>
        <authorList>
            <person name="Huang L."/>
        </authorList>
    </citation>
    <scope>NUCLEOTIDE SEQUENCE</scope>
    <source>
        <strain evidence="5">CRI-CJ2</strain>
    </source>
</reference>
<evidence type="ECO:0000256" key="1">
    <source>
        <dbReference type="ARBA" id="ARBA00023242"/>
    </source>
</evidence>
<dbReference type="GO" id="GO:0008270">
    <property type="term" value="F:zinc ion binding"/>
    <property type="evidence" value="ECO:0007669"/>
    <property type="project" value="InterPro"/>
</dbReference>
<feature type="region of interest" description="Disordered" evidence="3">
    <location>
        <begin position="1"/>
        <end position="50"/>
    </location>
</feature>
<evidence type="ECO:0000256" key="2">
    <source>
        <dbReference type="SAM" id="Coils"/>
    </source>
</evidence>
<feature type="region of interest" description="Disordered" evidence="3">
    <location>
        <begin position="181"/>
        <end position="222"/>
    </location>
</feature>
<dbReference type="SUPFAM" id="SSF57701">
    <property type="entry name" value="Zn2/Cys6 DNA-binding domain"/>
    <property type="match status" value="1"/>
</dbReference>
<dbReference type="OrthoDB" id="10261408at2759"/>
<dbReference type="AlphaFoldDB" id="A0A8K0L8P2"/>
<evidence type="ECO:0000259" key="4">
    <source>
        <dbReference type="Pfam" id="PF00172"/>
    </source>
</evidence>
<name>A0A8K0L8P2_9PEZI</name>
<keyword evidence="6" id="KW-1185">Reference proteome</keyword>
<gene>
    <name evidence="5" type="ORF">KVT40_000377</name>
</gene>
<keyword evidence="2" id="KW-0175">Coiled coil</keyword>
<dbReference type="InterPro" id="IPR053187">
    <property type="entry name" value="Notoamide_regulator"/>
</dbReference>
<evidence type="ECO:0000313" key="6">
    <source>
        <dbReference type="Proteomes" id="UP000809789"/>
    </source>
</evidence>
<dbReference type="GO" id="GO:0000981">
    <property type="term" value="F:DNA-binding transcription factor activity, RNA polymerase II-specific"/>
    <property type="evidence" value="ECO:0007669"/>
    <property type="project" value="InterPro"/>
</dbReference>
<dbReference type="InterPro" id="IPR001138">
    <property type="entry name" value="Zn2Cys6_DnaBD"/>
</dbReference>
<evidence type="ECO:0000256" key="3">
    <source>
        <dbReference type="SAM" id="MobiDB-lite"/>
    </source>
</evidence>
<comment type="caution">
    <text evidence="5">The sequence shown here is derived from an EMBL/GenBank/DDBJ whole genome shotgun (WGS) entry which is preliminary data.</text>
</comment>
<feature type="coiled-coil region" evidence="2">
    <location>
        <begin position="84"/>
        <end position="111"/>
    </location>
</feature>
<dbReference type="Proteomes" id="UP000809789">
    <property type="component" value="Unassembled WGS sequence"/>
</dbReference>
<dbReference type="Pfam" id="PF00172">
    <property type="entry name" value="Zn_clus"/>
    <property type="match status" value="1"/>
</dbReference>
<accession>A0A8K0L8P2</accession>
<feature type="compositionally biased region" description="Low complexity" evidence="3">
    <location>
        <begin position="23"/>
        <end position="36"/>
    </location>
</feature>
<organism evidence="5 6">
    <name type="scientific">Elsinoe batatas</name>
    <dbReference type="NCBI Taxonomy" id="2601811"/>
    <lineage>
        <taxon>Eukaryota</taxon>
        <taxon>Fungi</taxon>
        <taxon>Dikarya</taxon>
        <taxon>Ascomycota</taxon>
        <taxon>Pezizomycotina</taxon>
        <taxon>Dothideomycetes</taxon>
        <taxon>Dothideomycetidae</taxon>
        <taxon>Myriangiales</taxon>
        <taxon>Elsinoaceae</taxon>
        <taxon>Elsinoe</taxon>
    </lineage>
</organism>
<proteinExistence type="predicted"/>
<dbReference type="PANTHER" id="PTHR47256:SF1">
    <property type="entry name" value="ZN(II)2CYS6 TRANSCRIPTION FACTOR (EUROFUNG)"/>
    <property type="match status" value="1"/>
</dbReference>
<feature type="compositionally biased region" description="Polar residues" evidence="3">
    <location>
        <begin position="13"/>
        <end position="22"/>
    </location>
</feature>
<dbReference type="InterPro" id="IPR036864">
    <property type="entry name" value="Zn2-C6_fun-type_DNA-bd_sf"/>
</dbReference>
<dbReference type="PANTHER" id="PTHR47256">
    <property type="entry name" value="ZN(II)2CYS6 TRANSCRIPTION FACTOR (EUROFUNG)-RELATED"/>
    <property type="match status" value="1"/>
</dbReference>
<protein>
    <recommendedName>
        <fullName evidence="4">Zn(2)-C6 fungal-type domain-containing protein</fullName>
    </recommendedName>
</protein>
<evidence type="ECO:0000313" key="5">
    <source>
        <dbReference type="EMBL" id="KAG8631237.1"/>
    </source>
</evidence>
<keyword evidence="1" id="KW-0539">Nucleus</keyword>
<dbReference type="EMBL" id="JAESVG020000001">
    <property type="protein sequence ID" value="KAG8631237.1"/>
    <property type="molecule type" value="Genomic_DNA"/>
</dbReference>